<dbReference type="EMBL" id="JWZX01002696">
    <property type="protein sequence ID" value="KOO27600.1"/>
    <property type="molecule type" value="Genomic_DNA"/>
</dbReference>
<accession>A0A0M0JM90</accession>
<keyword evidence="1" id="KW-1133">Transmembrane helix</keyword>
<name>A0A0M0JM90_9EUKA</name>
<keyword evidence="1" id="KW-0812">Transmembrane</keyword>
<feature type="transmembrane region" description="Helical" evidence="1">
    <location>
        <begin position="56"/>
        <end position="75"/>
    </location>
</feature>
<comment type="caution">
    <text evidence="2">The sequence shown here is derived from an EMBL/GenBank/DDBJ whole genome shotgun (WGS) entry which is preliminary data.</text>
</comment>
<keyword evidence="1" id="KW-0472">Membrane</keyword>
<keyword evidence="3" id="KW-1185">Reference proteome</keyword>
<dbReference type="OrthoDB" id="200511at2759"/>
<proteinExistence type="predicted"/>
<reference evidence="3" key="1">
    <citation type="journal article" date="2015" name="PLoS Genet.">
        <title>Genome Sequence and Transcriptome Analyses of Chrysochromulina tobin: Metabolic Tools for Enhanced Algal Fitness in the Prominent Order Prymnesiales (Haptophyceae).</title>
        <authorList>
            <person name="Hovde B.T."/>
            <person name="Deodato C.R."/>
            <person name="Hunsperger H.M."/>
            <person name="Ryken S.A."/>
            <person name="Yost W."/>
            <person name="Jha R.K."/>
            <person name="Patterson J."/>
            <person name="Monnat R.J. Jr."/>
            <person name="Barlow S.B."/>
            <person name="Starkenburg S.R."/>
            <person name="Cattolico R.A."/>
        </authorList>
    </citation>
    <scope>NUCLEOTIDE SEQUENCE</scope>
    <source>
        <strain evidence="3">CCMP291</strain>
    </source>
</reference>
<protein>
    <submittedName>
        <fullName evidence="2">Uncharacterized protein</fullName>
    </submittedName>
</protein>
<dbReference type="Proteomes" id="UP000037460">
    <property type="component" value="Unassembled WGS sequence"/>
</dbReference>
<gene>
    <name evidence="2" type="ORF">Ctob_002616</name>
</gene>
<sequence length="76" mass="8442">MKGARQKFKNTFTAIGKEFPEHFETMEREAARFMLLNNCVVLSIRCWSSTATKMTLTVAAVSIAAVATAVAFRLAR</sequence>
<dbReference type="AlphaFoldDB" id="A0A0M0JM90"/>
<evidence type="ECO:0000256" key="1">
    <source>
        <dbReference type="SAM" id="Phobius"/>
    </source>
</evidence>
<evidence type="ECO:0000313" key="3">
    <source>
        <dbReference type="Proteomes" id="UP000037460"/>
    </source>
</evidence>
<evidence type="ECO:0000313" key="2">
    <source>
        <dbReference type="EMBL" id="KOO27600.1"/>
    </source>
</evidence>
<organism evidence="2 3">
    <name type="scientific">Chrysochromulina tobinii</name>
    <dbReference type="NCBI Taxonomy" id="1460289"/>
    <lineage>
        <taxon>Eukaryota</taxon>
        <taxon>Haptista</taxon>
        <taxon>Haptophyta</taxon>
        <taxon>Prymnesiophyceae</taxon>
        <taxon>Prymnesiales</taxon>
        <taxon>Chrysochromulinaceae</taxon>
        <taxon>Chrysochromulina</taxon>
    </lineage>
</organism>